<feature type="transmembrane region" description="Helical" evidence="5">
    <location>
        <begin position="255"/>
        <end position="272"/>
    </location>
</feature>
<comment type="caution">
    <text evidence="6">The sequence shown here is derived from an EMBL/GenBank/DDBJ whole genome shotgun (WGS) entry which is preliminary data.</text>
</comment>
<dbReference type="AlphaFoldDB" id="A0A4S3B4S4"/>
<dbReference type="Gene3D" id="1.10.3080.10">
    <property type="entry name" value="Clc chloride channel"/>
    <property type="match status" value="1"/>
</dbReference>
<dbReference type="PANTHER" id="PTHR43427:SF12">
    <property type="entry name" value="CHLORIDE TRANSPORTER"/>
    <property type="match status" value="1"/>
</dbReference>
<sequence length="402" mass="44159">MKKFKEIGLILLFSVVVGSVVGALTVVFGKGLLLVSEWRGSYFLPLIFFLPFAGLLIEWLYTKFCGTSRQGMGLVFDVGLGREEKIPLRLIPLVTLSTWLTHLFGGSAGREGVAVQIGATFANWLSRFKMFKLFSEDFSQIALMTGMAAGFAGLFQVPVAATFFALEVLVVGKLAYETLLAASIASFTAYFVSQALGLEKFSFFVVERPAFSVVIFMKLILLGLVFGLVGYGFTMLLRHGKKQMTQWFPSTYRRIFFGGLLLVVLLLIFHQGRYSGLGSNLIYLSLGEGKVYTYDFILKLVLTVLTLSVGFQGGEVTPLFAIGSSLGTVLAPVFGLPIPFVAALGYATVFGSATNTLIAPLIIVGEVFGFEMIPYMFVVMCFAYHSNFNQSIYGKQERIGWF</sequence>
<dbReference type="InterPro" id="IPR050368">
    <property type="entry name" value="ClC-type_chloride_channel"/>
</dbReference>
<dbReference type="RefSeq" id="WP_136137431.1">
    <property type="nucleotide sequence ID" value="NZ_SDGV01000020.1"/>
</dbReference>
<name>A0A4S3B4S4_9ENTE</name>
<dbReference type="GO" id="GO:0016020">
    <property type="term" value="C:membrane"/>
    <property type="evidence" value="ECO:0007669"/>
    <property type="project" value="UniProtKB-SubCell"/>
</dbReference>
<dbReference type="PANTHER" id="PTHR43427">
    <property type="entry name" value="CHLORIDE CHANNEL PROTEIN CLC-E"/>
    <property type="match status" value="1"/>
</dbReference>
<dbReference type="InterPro" id="IPR001807">
    <property type="entry name" value="ClC"/>
</dbReference>
<protein>
    <submittedName>
        <fullName evidence="6">Voltage-gated chloride channel protein</fullName>
    </submittedName>
</protein>
<dbReference type="PRINTS" id="PR00762">
    <property type="entry name" value="CLCHANNEL"/>
</dbReference>
<feature type="transmembrane region" description="Helical" evidence="5">
    <location>
        <begin position="41"/>
        <end position="61"/>
    </location>
</feature>
<keyword evidence="4 5" id="KW-0472">Membrane</keyword>
<evidence type="ECO:0000256" key="1">
    <source>
        <dbReference type="ARBA" id="ARBA00004141"/>
    </source>
</evidence>
<keyword evidence="3 5" id="KW-1133">Transmembrane helix</keyword>
<comment type="subcellular location">
    <subcellularLocation>
        <location evidence="1">Membrane</location>
        <topology evidence="1">Multi-pass membrane protein</topology>
    </subcellularLocation>
</comment>
<evidence type="ECO:0000256" key="3">
    <source>
        <dbReference type="ARBA" id="ARBA00022989"/>
    </source>
</evidence>
<feature type="transmembrane region" description="Helical" evidence="5">
    <location>
        <begin position="292"/>
        <end position="311"/>
    </location>
</feature>
<feature type="transmembrane region" description="Helical" evidence="5">
    <location>
        <begin position="7"/>
        <end position="29"/>
    </location>
</feature>
<evidence type="ECO:0000313" key="7">
    <source>
        <dbReference type="Proteomes" id="UP000310506"/>
    </source>
</evidence>
<dbReference type="Proteomes" id="UP000310506">
    <property type="component" value="Unassembled WGS sequence"/>
</dbReference>
<proteinExistence type="predicted"/>
<dbReference type="InterPro" id="IPR014743">
    <property type="entry name" value="Cl-channel_core"/>
</dbReference>
<evidence type="ECO:0000256" key="5">
    <source>
        <dbReference type="SAM" id="Phobius"/>
    </source>
</evidence>
<feature type="transmembrane region" description="Helical" evidence="5">
    <location>
        <begin position="358"/>
        <end position="384"/>
    </location>
</feature>
<accession>A0A4S3B4S4</accession>
<dbReference type="OrthoDB" id="9767361at2"/>
<organism evidence="6 7">
    <name type="scientific">Vagococcus silagei</name>
    <dbReference type="NCBI Taxonomy" id="2508885"/>
    <lineage>
        <taxon>Bacteria</taxon>
        <taxon>Bacillati</taxon>
        <taxon>Bacillota</taxon>
        <taxon>Bacilli</taxon>
        <taxon>Lactobacillales</taxon>
        <taxon>Enterococcaceae</taxon>
        <taxon>Vagococcus</taxon>
    </lineage>
</organism>
<dbReference type="SUPFAM" id="SSF81340">
    <property type="entry name" value="Clc chloride channel"/>
    <property type="match status" value="1"/>
</dbReference>
<keyword evidence="7" id="KW-1185">Reference proteome</keyword>
<evidence type="ECO:0000256" key="4">
    <source>
        <dbReference type="ARBA" id="ARBA00023136"/>
    </source>
</evidence>
<evidence type="ECO:0000256" key="2">
    <source>
        <dbReference type="ARBA" id="ARBA00022692"/>
    </source>
</evidence>
<feature type="transmembrane region" description="Helical" evidence="5">
    <location>
        <begin position="318"/>
        <end position="346"/>
    </location>
</feature>
<feature type="transmembrane region" description="Helical" evidence="5">
    <location>
        <begin position="210"/>
        <end position="234"/>
    </location>
</feature>
<dbReference type="Pfam" id="PF00654">
    <property type="entry name" value="Voltage_CLC"/>
    <property type="match status" value="1"/>
</dbReference>
<keyword evidence="2 5" id="KW-0812">Transmembrane</keyword>
<dbReference type="EMBL" id="SDGV01000020">
    <property type="protein sequence ID" value="THB60623.1"/>
    <property type="molecule type" value="Genomic_DNA"/>
</dbReference>
<dbReference type="GO" id="GO:0015108">
    <property type="term" value="F:chloride transmembrane transporter activity"/>
    <property type="evidence" value="ECO:0007669"/>
    <property type="project" value="InterPro"/>
</dbReference>
<feature type="transmembrane region" description="Helical" evidence="5">
    <location>
        <begin position="141"/>
        <end position="166"/>
    </location>
</feature>
<gene>
    <name evidence="6" type="ORF">ESZ54_09430</name>
</gene>
<reference evidence="6 7" key="1">
    <citation type="submission" date="2019-01" db="EMBL/GenBank/DDBJ databases">
        <title>Vagococcus silagei sp. nov. isolated from brewer's grain.</title>
        <authorList>
            <person name="Guu J.-R."/>
        </authorList>
    </citation>
    <scope>NUCLEOTIDE SEQUENCE [LARGE SCALE GENOMIC DNA]</scope>
    <source>
        <strain evidence="6 7">2B-2</strain>
    </source>
</reference>
<evidence type="ECO:0000313" key="6">
    <source>
        <dbReference type="EMBL" id="THB60623.1"/>
    </source>
</evidence>